<dbReference type="GeneID" id="104784591"/>
<evidence type="ECO:0000313" key="2">
    <source>
        <dbReference type="Proteomes" id="UP000694864"/>
    </source>
</evidence>
<evidence type="ECO:0000256" key="1">
    <source>
        <dbReference type="SAM" id="Phobius"/>
    </source>
</evidence>
<feature type="transmembrane region" description="Helical" evidence="1">
    <location>
        <begin position="226"/>
        <end position="245"/>
    </location>
</feature>
<accession>A0ABM0YYI5</accession>
<feature type="transmembrane region" description="Helical" evidence="1">
    <location>
        <begin position="177"/>
        <end position="206"/>
    </location>
</feature>
<feature type="transmembrane region" description="Helical" evidence="1">
    <location>
        <begin position="21"/>
        <end position="50"/>
    </location>
</feature>
<gene>
    <name evidence="3" type="primary">LOC104784591</name>
</gene>
<sequence length="275" mass="31919">MHKQYCSSKETNQLISFYYNYQIMALILYWYDFICFAIVAATIVTSLWLLLRRERGSLGIDVTAHGSLLLLYKSKRLGSARLWASCWRRLHPGWLLFTRSTSFLSMAALLAWDVIKWDASIFVYYTEWTFMLVIIYFAMGIVASVYGCLIYSNKELTLETGEDAVVEKVRVEFRERLVVYGYFMQTIFQTSAGAVVLTDIVFWIVIVPFLSNTHFGLNTLMICMHTANAGFLLLETVLNSLNWIFRAMELSLRCFPMDNPRMWLHLVAIPIPRAR</sequence>
<dbReference type="Proteomes" id="UP000694864">
    <property type="component" value="Chromosome 5"/>
</dbReference>
<evidence type="ECO:0000313" key="3">
    <source>
        <dbReference type="RefSeq" id="XP_010507929.2"/>
    </source>
</evidence>
<proteinExistence type="predicted"/>
<keyword evidence="1" id="KW-0812">Transmembrane</keyword>
<dbReference type="RefSeq" id="XP_010507929.2">
    <property type="nucleotide sequence ID" value="XM_010509627.2"/>
</dbReference>
<dbReference type="PANTHER" id="PTHR12242">
    <property type="entry name" value="OS02G0130600 PROTEIN-RELATED"/>
    <property type="match status" value="1"/>
</dbReference>
<keyword evidence="2" id="KW-1185">Reference proteome</keyword>
<reference evidence="2" key="1">
    <citation type="journal article" date="2014" name="Nat. Commun.">
        <title>The emerging biofuel crop Camelina sativa retains a highly undifferentiated hexaploid genome structure.</title>
        <authorList>
            <person name="Kagale S."/>
            <person name="Koh C."/>
            <person name="Nixon J."/>
            <person name="Bollina V."/>
            <person name="Clarke W.E."/>
            <person name="Tuteja R."/>
            <person name="Spillane C."/>
            <person name="Robinson S.J."/>
            <person name="Links M.G."/>
            <person name="Clarke C."/>
            <person name="Higgins E.E."/>
            <person name="Huebert T."/>
            <person name="Sharpe A.G."/>
            <person name="Parkin I.A."/>
        </authorList>
    </citation>
    <scope>NUCLEOTIDE SEQUENCE [LARGE SCALE GENOMIC DNA]</scope>
    <source>
        <strain evidence="2">cv. DH55</strain>
    </source>
</reference>
<protein>
    <submittedName>
        <fullName evidence="3">Uncharacterized protein LOC104784591 isoform X1</fullName>
    </submittedName>
</protein>
<name>A0ABM0YYI5_CAMSA</name>
<reference evidence="3" key="2">
    <citation type="submission" date="2025-08" db="UniProtKB">
        <authorList>
            <consortium name="RefSeq"/>
        </authorList>
    </citation>
    <scope>IDENTIFICATION</scope>
    <source>
        <tissue evidence="3">Leaf</tissue>
    </source>
</reference>
<organism evidence="2 3">
    <name type="scientific">Camelina sativa</name>
    <name type="common">False flax</name>
    <name type="synonym">Myagrum sativum</name>
    <dbReference type="NCBI Taxonomy" id="90675"/>
    <lineage>
        <taxon>Eukaryota</taxon>
        <taxon>Viridiplantae</taxon>
        <taxon>Streptophyta</taxon>
        <taxon>Embryophyta</taxon>
        <taxon>Tracheophyta</taxon>
        <taxon>Spermatophyta</taxon>
        <taxon>Magnoliopsida</taxon>
        <taxon>eudicotyledons</taxon>
        <taxon>Gunneridae</taxon>
        <taxon>Pentapetalae</taxon>
        <taxon>rosids</taxon>
        <taxon>malvids</taxon>
        <taxon>Brassicales</taxon>
        <taxon>Brassicaceae</taxon>
        <taxon>Camelineae</taxon>
        <taxon>Camelina</taxon>
    </lineage>
</organism>
<feature type="transmembrane region" description="Helical" evidence="1">
    <location>
        <begin position="128"/>
        <end position="151"/>
    </location>
</feature>
<dbReference type="PANTHER" id="PTHR12242:SF6">
    <property type="entry name" value="PROTEIN ROLLING PROTEIN"/>
    <property type="match status" value="1"/>
</dbReference>
<keyword evidence="1" id="KW-1133">Transmembrane helix</keyword>
<feature type="transmembrane region" description="Helical" evidence="1">
    <location>
        <begin position="93"/>
        <end position="112"/>
    </location>
</feature>
<keyword evidence="1" id="KW-0472">Membrane</keyword>